<keyword evidence="9 10" id="KW-0326">Glycosidase</keyword>
<feature type="signal peptide" evidence="12">
    <location>
        <begin position="1"/>
        <end position="20"/>
    </location>
</feature>
<evidence type="ECO:0000256" key="3">
    <source>
        <dbReference type="ARBA" id="ARBA00009699"/>
    </source>
</evidence>
<evidence type="ECO:0000256" key="7">
    <source>
        <dbReference type="ARBA" id="ARBA00023136"/>
    </source>
</evidence>
<reference evidence="13" key="1">
    <citation type="submission" date="2021-06" db="EMBL/GenBank/DDBJ databases">
        <title>Comparative genomics, transcriptomics and evolutionary studies reveal genomic signatures of adaptation to plant cell wall in hemibiotrophic fungi.</title>
        <authorList>
            <consortium name="DOE Joint Genome Institute"/>
            <person name="Baroncelli R."/>
            <person name="Diaz J.F."/>
            <person name="Benocci T."/>
            <person name="Peng M."/>
            <person name="Battaglia E."/>
            <person name="Haridas S."/>
            <person name="Andreopoulos W."/>
            <person name="Labutti K."/>
            <person name="Pangilinan J."/>
            <person name="Floch G.L."/>
            <person name="Makela M.R."/>
            <person name="Henrissat B."/>
            <person name="Grigoriev I.V."/>
            <person name="Crouch J.A."/>
            <person name="De Vries R.P."/>
            <person name="Sukno S.A."/>
            <person name="Thon M.R."/>
        </authorList>
    </citation>
    <scope>NUCLEOTIDE SEQUENCE</scope>
    <source>
        <strain evidence="13">CBS 125086</strain>
    </source>
</reference>
<comment type="caution">
    <text evidence="13">The sequence shown here is derived from an EMBL/GenBank/DDBJ whole genome shotgun (WGS) entry which is preliminary data.</text>
</comment>
<evidence type="ECO:0000313" key="14">
    <source>
        <dbReference type="Proteomes" id="UP001230504"/>
    </source>
</evidence>
<evidence type="ECO:0000256" key="11">
    <source>
        <dbReference type="SAM" id="MobiDB-lite"/>
    </source>
</evidence>
<dbReference type="Gene3D" id="1.50.10.20">
    <property type="match status" value="1"/>
</dbReference>
<protein>
    <recommendedName>
        <fullName evidence="4 10">Mannan endo-1,6-alpha-mannosidase</fullName>
        <ecNumber evidence="4 10">3.2.1.101</ecNumber>
    </recommendedName>
</protein>
<evidence type="ECO:0000256" key="6">
    <source>
        <dbReference type="ARBA" id="ARBA00022801"/>
    </source>
</evidence>
<dbReference type="FunFam" id="1.50.10.20:FF:000006">
    <property type="entry name" value="Mannan endo-1,6-alpha-mannosidase"/>
    <property type="match status" value="1"/>
</dbReference>
<keyword evidence="5 12" id="KW-0732">Signal</keyword>
<dbReference type="GO" id="GO:0016052">
    <property type="term" value="P:carbohydrate catabolic process"/>
    <property type="evidence" value="ECO:0007669"/>
    <property type="project" value="InterPro"/>
</dbReference>
<keyword evidence="14" id="KW-1185">Reference proteome</keyword>
<dbReference type="InterPro" id="IPR014480">
    <property type="entry name" value="Mannan-1_6-alpha_mannosidase"/>
</dbReference>
<dbReference type="RefSeq" id="XP_060407065.1">
    <property type="nucleotide sequence ID" value="XM_060564412.1"/>
</dbReference>
<comment type="catalytic activity">
    <reaction evidence="1 10">
        <text>Random hydrolysis of (1-&gt;6)-alpha-D-mannosidic linkages in unbranched (1-&gt;6)-mannans.</text>
        <dbReference type="EC" id="3.2.1.101"/>
    </reaction>
</comment>
<proteinExistence type="inferred from homology"/>
<sequence>MRPALPAVIVGLSLTAAANAVDITWDNDDSIKSAASTIAYGLVKYYTGNNTGDTPGNLPDPYYWWEAGAMFGTLVDYWWLTGDDSYNAITTQALIHQAGEDNDYMPKNQTLTEGNDDQGFWAMAAMSAAEHKYPNPPEDQPQWLALVQAVFNEYVSRWDEGNCGGGVRWQIFTWNAGFDYKNSISNGCFFNVAARLARYTGNTTYSDWAEKVWDWQNNIGLITGQHEVLDGVHFEGKCPSSVDSTKWSYNAGIFLYGAAVMYNITENDTWKTRVDGMLEEVNKAFVQNEVIYEAYCEPTGQCSQDAQSFKGYLARWLAATSQVASYTSDSITKLLLSSGKKAATSCSGSSAGGFKGPPGTACGFSWLKDSFDGVVGVGPQMSSLQMIMYNLVRSAEGPVTTKTGGNSKGNPNGGKIDDGGGSGSNGPDLRPITAADKAGAAILTILVSAGVVSGTVFVSI</sequence>
<evidence type="ECO:0000256" key="12">
    <source>
        <dbReference type="SAM" id="SignalP"/>
    </source>
</evidence>
<dbReference type="EC" id="3.2.1.101" evidence="4 10"/>
<dbReference type="InterPro" id="IPR005198">
    <property type="entry name" value="Glyco_hydro_76"/>
</dbReference>
<keyword evidence="6 10" id="KW-0378">Hydrolase</keyword>
<feature type="region of interest" description="Disordered" evidence="11">
    <location>
        <begin position="399"/>
        <end position="430"/>
    </location>
</feature>
<feature type="compositionally biased region" description="Low complexity" evidence="11">
    <location>
        <begin position="400"/>
        <end position="414"/>
    </location>
</feature>
<evidence type="ECO:0000256" key="4">
    <source>
        <dbReference type="ARBA" id="ARBA00012350"/>
    </source>
</evidence>
<keyword evidence="8" id="KW-0325">Glycoprotein</keyword>
<evidence type="ECO:0000256" key="8">
    <source>
        <dbReference type="ARBA" id="ARBA00023180"/>
    </source>
</evidence>
<dbReference type="PANTHER" id="PTHR12145">
    <property type="entry name" value="MANNAN ENDO-1,6-ALPHA-MANNOSIDASE DCW1"/>
    <property type="match status" value="1"/>
</dbReference>
<evidence type="ECO:0000256" key="5">
    <source>
        <dbReference type="ARBA" id="ARBA00022729"/>
    </source>
</evidence>
<dbReference type="GeneID" id="85448652"/>
<evidence type="ECO:0000256" key="2">
    <source>
        <dbReference type="ARBA" id="ARBA00004308"/>
    </source>
</evidence>
<organism evidence="13 14">
    <name type="scientific">Colletotrichum navitas</name>
    <dbReference type="NCBI Taxonomy" id="681940"/>
    <lineage>
        <taxon>Eukaryota</taxon>
        <taxon>Fungi</taxon>
        <taxon>Dikarya</taxon>
        <taxon>Ascomycota</taxon>
        <taxon>Pezizomycotina</taxon>
        <taxon>Sordariomycetes</taxon>
        <taxon>Hypocreomycetidae</taxon>
        <taxon>Glomerellales</taxon>
        <taxon>Glomerellaceae</taxon>
        <taxon>Colletotrichum</taxon>
        <taxon>Colletotrichum graminicola species complex</taxon>
    </lineage>
</organism>
<keyword evidence="7" id="KW-0472">Membrane</keyword>
<gene>
    <name evidence="13" type="ORF">LY79DRAFT_675164</name>
</gene>
<dbReference type="PIRSF" id="PIRSF016302">
    <property type="entry name" value="Man_a_manosd"/>
    <property type="match status" value="1"/>
</dbReference>
<evidence type="ECO:0000313" key="13">
    <source>
        <dbReference type="EMBL" id="KAK1564260.1"/>
    </source>
</evidence>
<dbReference type="PANTHER" id="PTHR12145:SF41">
    <property type="entry name" value="MANNAN ENDO-1,6-ALPHA-MANNOSIDASE"/>
    <property type="match status" value="1"/>
</dbReference>
<accession>A0AAD8PJZ9</accession>
<dbReference type="Pfam" id="PF03663">
    <property type="entry name" value="Glyco_hydro_76"/>
    <property type="match status" value="1"/>
</dbReference>
<feature type="chain" id="PRO_5042039601" description="Mannan endo-1,6-alpha-mannosidase" evidence="12">
    <location>
        <begin position="21"/>
        <end position="460"/>
    </location>
</feature>
<dbReference type="GO" id="GO:0012505">
    <property type="term" value="C:endomembrane system"/>
    <property type="evidence" value="ECO:0007669"/>
    <property type="project" value="UniProtKB-SubCell"/>
</dbReference>
<evidence type="ECO:0000256" key="10">
    <source>
        <dbReference type="PIRNR" id="PIRNR016302"/>
    </source>
</evidence>
<comment type="subcellular location">
    <subcellularLocation>
        <location evidence="2">Endomembrane system</location>
    </subcellularLocation>
</comment>
<comment type="similarity">
    <text evidence="3 10">Belongs to the glycosyl hydrolase 76 family.</text>
</comment>
<dbReference type="GO" id="GO:0008496">
    <property type="term" value="F:mannan endo-1,6-alpha-mannosidase activity"/>
    <property type="evidence" value="ECO:0007669"/>
    <property type="project" value="UniProtKB-UniRule"/>
</dbReference>
<evidence type="ECO:0000256" key="1">
    <source>
        <dbReference type="ARBA" id="ARBA00001452"/>
    </source>
</evidence>
<dbReference type="AlphaFoldDB" id="A0AAD8PJZ9"/>
<evidence type="ECO:0000256" key="9">
    <source>
        <dbReference type="ARBA" id="ARBA00023295"/>
    </source>
</evidence>
<dbReference type="GO" id="GO:0009272">
    <property type="term" value="P:fungal-type cell wall biogenesis"/>
    <property type="evidence" value="ECO:0007669"/>
    <property type="project" value="TreeGrafter"/>
</dbReference>
<dbReference type="Proteomes" id="UP001230504">
    <property type="component" value="Unassembled WGS sequence"/>
</dbReference>
<dbReference type="EMBL" id="JAHLJV010000192">
    <property type="protein sequence ID" value="KAK1564260.1"/>
    <property type="molecule type" value="Genomic_DNA"/>
</dbReference>
<dbReference type="SUPFAM" id="SSF48208">
    <property type="entry name" value="Six-hairpin glycosidases"/>
    <property type="match status" value="1"/>
</dbReference>
<dbReference type="InterPro" id="IPR008928">
    <property type="entry name" value="6-hairpin_glycosidase_sf"/>
</dbReference>
<name>A0AAD8PJZ9_9PEZI</name>